<dbReference type="Pfam" id="PF23297">
    <property type="entry name" value="ACP_SdgA_C"/>
    <property type="match status" value="1"/>
</dbReference>
<dbReference type="PROSITE" id="PS00012">
    <property type="entry name" value="PHOSPHOPANTETHEINE"/>
    <property type="match status" value="1"/>
</dbReference>
<dbReference type="InterPro" id="IPR057326">
    <property type="entry name" value="KR_dom"/>
</dbReference>
<dbReference type="PROSITE" id="PS52019">
    <property type="entry name" value="PKS_MFAS_DH"/>
    <property type="match status" value="1"/>
</dbReference>
<dbReference type="CDD" id="cd02440">
    <property type="entry name" value="AdoMet_MTases"/>
    <property type="match status" value="1"/>
</dbReference>
<feature type="active site" description="Proton donor; for dehydratase activity" evidence="8">
    <location>
        <position position="1213"/>
    </location>
</feature>
<comment type="caution">
    <text evidence="12">The sequence shown here is derived from an EMBL/GenBank/DDBJ whole genome shotgun (WGS) entry which is preliminary data.</text>
</comment>
<dbReference type="SUPFAM" id="SSF50129">
    <property type="entry name" value="GroES-like"/>
    <property type="match status" value="1"/>
</dbReference>
<dbReference type="InterPro" id="IPR009081">
    <property type="entry name" value="PP-bd_ACP"/>
</dbReference>
<dbReference type="GO" id="GO:0006633">
    <property type="term" value="P:fatty acid biosynthetic process"/>
    <property type="evidence" value="ECO:0007669"/>
    <property type="project" value="InterPro"/>
</dbReference>
<dbReference type="CDD" id="cd00833">
    <property type="entry name" value="PKS"/>
    <property type="match status" value="1"/>
</dbReference>
<evidence type="ECO:0000256" key="2">
    <source>
        <dbReference type="ARBA" id="ARBA00022553"/>
    </source>
</evidence>
<dbReference type="InterPro" id="IPR036291">
    <property type="entry name" value="NAD(P)-bd_dom_sf"/>
</dbReference>
<dbReference type="Pfam" id="PF00698">
    <property type="entry name" value="Acyl_transf_1"/>
    <property type="match status" value="1"/>
</dbReference>
<dbReference type="PROSITE" id="PS52004">
    <property type="entry name" value="KS3_2"/>
    <property type="match status" value="1"/>
</dbReference>
<dbReference type="InterPro" id="IPR013968">
    <property type="entry name" value="PKS_KR"/>
</dbReference>
<dbReference type="Pfam" id="PF13602">
    <property type="entry name" value="ADH_zinc_N_2"/>
    <property type="match status" value="1"/>
</dbReference>
<dbReference type="Pfam" id="PF00109">
    <property type="entry name" value="ketoacyl-synt"/>
    <property type="match status" value="1"/>
</dbReference>
<dbReference type="Gene3D" id="3.40.50.150">
    <property type="entry name" value="Vaccinia Virus protein VP39"/>
    <property type="match status" value="1"/>
</dbReference>
<dbReference type="Proteomes" id="UP001303473">
    <property type="component" value="Unassembled WGS sequence"/>
</dbReference>
<dbReference type="InterPro" id="IPR014031">
    <property type="entry name" value="Ketoacyl_synth_C"/>
</dbReference>
<gene>
    <name evidence="12" type="ORF">QBC46DRAFT_294875</name>
</gene>
<dbReference type="Pfam" id="PF21089">
    <property type="entry name" value="PKS_DH_N"/>
    <property type="match status" value="1"/>
</dbReference>
<dbReference type="InterPro" id="IPR013217">
    <property type="entry name" value="Methyltransf_12"/>
</dbReference>
<evidence type="ECO:0000259" key="9">
    <source>
        <dbReference type="PROSITE" id="PS50075"/>
    </source>
</evidence>
<dbReference type="SMART" id="SM00822">
    <property type="entry name" value="PKS_KR"/>
    <property type="match status" value="1"/>
</dbReference>
<feature type="region of interest" description="C-terminal hotdog fold" evidence="8">
    <location>
        <begin position="1151"/>
        <end position="1303"/>
    </location>
</feature>
<feature type="region of interest" description="N-terminal hotdog fold" evidence="8">
    <location>
        <begin position="987"/>
        <end position="1121"/>
    </location>
</feature>
<protein>
    <recommendedName>
        <fullName evidence="14">Polyketide synthase</fullName>
    </recommendedName>
</protein>
<evidence type="ECO:0000259" key="11">
    <source>
        <dbReference type="PROSITE" id="PS52019"/>
    </source>
</evidence>
<keyword evidence="1" id="KW-0596">Phosphopantetheine</keyword>
<dbReference type="Pfam" id="PF14765">
    <property type="entry name" value="PS-DH"/>
    <property type="match status" value="1"/>
</dbReference>
<dbReference type="Pfam" id="PF08242">
    <property type="entry name" value="Methyltransf_12"/>
    <property type="match status" value="1"/>
</dbReference>
<keyword evidence="4" id="KW-0521">NADP</keyword>
<dbReference type="SUPFAM" id="SSF51735">
    <property type="entry name" value="NAD(P)-binding Rossmann-fold domains"/>
    <property type="match status" value="2"/>
</dbReference>
<dbReference type="InterPro" id="IPR049551">
    <property type="entry name" value="PKS_DH_C"/>
</dbReference>
<dbReference type="SUPFAM" id="SSF52151">
    <property type="entry name" value="FabD/lysophospholipase-like"/>
    <property type="match status" value="1"/>
</dbReference>
<dbReference type="Gene3D" id="3.40.366.10">
    <property type="entry name" value="Malonyl-Coenzyme A Acyl Carrier Protein, domain 2"/>
    <property type="match status" value="1"/>
</dbReference>
<dbReference type="SMART" id="SM00827">
    <property type="entry name" value="PKS_AT"/>
    <property type="match status" value="1"/>
</dbReference>
<dbReference type="InterPro" id="IPR016035">
    <property type="entry name" value="Acyl_Trfase/lysoPLipase"/>
</dbReference>
<dbReference type="SMART" id="SM00829">
    <property type="entry name" value="PKS_ER"/>
    <property type="match status" value="1"/>
</dbReference>
<reference evidence="13" key="1">
    <citation type="journal article" date="2023" name="Mol. Phylogenet. Evol.">
        <title>Genome-scale phylogeny and comparative genomics of the fungal order Sordariales.</title>
        <authorList>
            <person name="Hensen N."/>
            <person name="Bonometti L."/>
            <person name="Westerberg I."/>
            <person name="Brannstrom I.O."/>
            <person name="Guillou S."/>
            <person name="Cros-Aarteil S."/>
            <person name="Calhoun S."/>
            <person name="Haridas S."/>
            <person name="Kuo A."/>
            <person name="Mondo S."/>
            <person name="Pangilinan J."/>
            <person name="Riley R."/>
            <person name="LaButti K."/>
            <person name="Andreopoulos B."/>
            <person name="Lipzen A."/>
            <person name="Chen C."/>
            <person name="Yan M."/>
            <person name="Daum C."/>
            <person name="Ng V."/>
            <person name="Clum A."/>
            <person name="Steindorff A."/>
            <person name="Ohm R.A."/>
            <person name="Martin F."/>
            <person name="Silar P."/>
            <person name="Natvig D.O."/>
            <person name="Lalanne C."/>
            <person name="Gautier V."/>
            <person name="Ament-Velasquez S.L."/>
            <person name="Kruys A."/>
            <person name="Hutchinson M.I."/>
            <person name="Powell A.J."/>
            <person name="Barry K."/>
            <person name="Miller A.N."/>
            <person name="Grigoriev I.V."/>
            <person name="Debuchy R."/>
            <person name="Gladieux P."/>
            <person name="Hiltunen Thoren M."/>
            <person name="Johannesson H."/>
        </authorList>
    </citation>
    <scope>NUCLEOTIDE SEQUENCE [LARGE SCALE GENOMIC DNA]</scope>
    <source>
        <strain evidence="13">CBS 340.73</strain>
    </source>
</reference>
<dbReference type="Pfam" id="PF08240">
    <property type="entry name" value="ADH_N"/>
    <property type="match status" value="1"/>
</dbReference>
<dbReference type="GO" id="GO:0004315">
    <property type="term" value="F:3-oxoacyl-[acyl-carrier-protein] synthase activity"/>
    <property type="evidence" value="ECO:0007669"/>
    <property type="project" value="InterPro"/>
</dbReference>
<dbReference type="InterPro" id="IPR014043">
    <property type="entry name" value="Acyl_transferase_dom"/>
</dbReference>
<feature type="domain" description="Ketosynthase family 3 (KS3)" evidence="10">
    <location>
        <begin position="1"/>
        <end position="426"/>
    </location>
</feature>
<dbReference type="Pfam" id="PF02801">
    <property type="entry name" value="Ketoacyl-synt_C"/>
    <property type="match status" value="1"/>
</dbReference>
<evidence type="ECO:0000256" key="3">
    <source>
        <dbReference type="ARBA" id="ARBA00022679"/>
    </source>
</evidence>
<dbReference type="PANTHER" id="PTHR43775:SF29">
    <property type="entry name" value="ASPERFURANONE POLYKETIDE SYNTHASE AFOG-RELATED"/>
    <property type="match status" value="1"/>
</dbReference>
<feature type="domain" description="Carrier" evidence="9">
    <location>
        <begin position="2542"/>
        <end position="2619"/>
    </location>
</feature>
<dbReference type="InterPro" id="IPR036736">
    <property type="entry name" value="ACP-like_sf"/>
</dbReference>
<dbReference type="InterPro" id="IPR020843">
    <property type="entry name" value="ER"/>
</dbReference>
<dbReference type="SUPFAM" id="SSF53335">
    <property type="entry name" value="S-adenosyl-L-methionine-dependent methyltransferases"/>
    <property type="match status" value="1"/>
</dbReference>
<dbReference type="EMBL" id="MU853862">
    <property type="protein sequence ID" value="KAK3937139.1"/>
    <property type="molecule type" value="Genomic_DNA"/>
</dbReference>
<dbReference type="InterPro" id="IPR014030">
    <property type="entry name" value="Ketoacyl_synth_N"/>
</dbReference>
<evidence type="ECO:0000256" key="8">
    <source>
        <dbReference type="PROSITE-ProRule" id="PRU01363"/>
    </source>
</evidence>
<dbReference type="SMART" id="SM00825">
    <property type="entry name" value="PKS_KS"/>
    <property type="match status" value="1"/>
</dbReference>
<dbReference type="Gene3D" id="3.30.70.3290">
    <property type="match status" value="1"/>
</dbReference>
<evidence type="ECO:0000313" key="13">
    <source>
        <dbReference type="Proteomes" id="UP001303473"/>
    </source>
</evidence>
<dbReference type="InterPro" id="IPR016036">
    <property type="entry name" value="Malonyl_transacylase_ACP-bd"/>
</dbReference>
<dbReference type="Gene3D" id="1.10.1200.10">
    <property type="entry name" value="ACP-like"/>
    <property type="match status" value="1"/>
</dbReference>
<dbReference type="SMART" id="SM00826">
    <property type="entry name" value="PKS_DH"/>
    <property type="match status" value="1"/>
</dbReference>
<dbReference type="Pfam" id="PF23114">
    <property type="entry name" value="NAD-bd_HRPKS_sdrA"/>
    <property type="match status" value="1"/>
</dbReference>
<dbReference type="InterPro" id="IPR006162">
    <property type="entry name" value="Ppantetheine_attach_site"/>
</dbReference>
<dbReference type="SUPFAM" id="SSF55048">
    <property type="entry name" value="Probable ACP-binding domain of malonyl-CoA ACP transacylase"/>
    <property type="match status" value="1"/>
</dbReference>
<evidence type="ECO:0008006" key="14">
    <source>
        <dbReference type="Google" id="ProtNLM"/>
    </source>
</evidence>
<dbReference type="InterPro" id="IPR050091">
    <property type="entry name" value="PKS_NRPS_Biosynth_Enz"/>
</dbReference>
<keyword evidence="3" id="KW-0808">Transferase</keyword>
<dbReference type="InterPro" id="IPR020841">
    <property type="entry name" value="PKS_Beta-ketoAc_synthase_dom"/>
</dbReference>
<keyword evidence="7" id="KW-0012">Acyltransferase</keyword>
<evidence type="ECO:0000256" key="7">
    <source>
        <dbReference type="ARBA" id="ARBA00023315"/>
    </source>
</evidence>
<name>A0AAN6N2E9_9PEZI</name>
<dbReference type="Gene3D" id="3.90.180.10">
    <property type="entry name" value="Medium-chain alcohol dehydrogenases, catalytic domain"/>
    <property type="match status" value="1"/>
</dbReference>
<dbReference type="InterPro" id="IPR001227">
    <property type="entry name" value="Ac_transferase_dom_sf"/>
</dbReference>
<evidence type="ECO:0000259" key="10">
    <source>
        <dbReference type="PROSITE" id="PS52004"/>
    </source>
</evidence>
<dbReference type="SUPFAM" id="SSF53901">
    <property type="entry name" value="Thiolase-like"/>
    <property type="match status" value="1"/>
</dbReference>
<keyword evidence="5" id="KW-0560">Oxidoreductase</keyword>
<dbReference type="GO" id="GO:0004312">
    <property type="term" value="F:fatty acid synthase activity"/>
    <property type="evidence" value="ECO:0007669"/>
    <property type="project" value="TreeGrafter"/>
</dbReference>
<dbReference type="InterPro" id="IPR056501">
    <property type="entry name" value="NAD-bd_HRPKS_sdrA"/>
</dbReference>
<organism evidence="12 13">
    <name type="scientific">Diplogelasinospora grovesii</name>
    <dbReference type="NCBI Taxonomy" id="303347"/>
    <lineage>
        <taxon>Eukaryota</taxon>
        <taxon>Fungi</taxon>
        <taxon>Dikarya</taxon>
        <taxon>Ascomycota</taxon>
        <taxon>Pezizomycotina</taxon>
        <taxon>Sordariomycetes</taxon>
        <taxon>Sordariomycetidae</taxon>
        <taxon>Sordariales</taxon>
        <taxon>Diplogelasinosporaceae</taxon>
        <taxon>Diplogelasinospora</taxon>
    </lineage>
</organism>
<dbReference type="InterPro" id="IPR049552">
    <property type="entry name" value="PKS_DH_N"/>
</dbReference>
<dbReference type="GO" id="GO:0016491">
    <property type="term" value="F:oxidoreductase activity"/>
    <property type="evidence" value="ECO:0007669"/>
    <property type="project" value="UniProtKB-KW"/>
</dbReference>
<keyword evidence="13" id="KW-1185">Reference proteome</keyword>
<dbReference type="InterPro" id="IPR016039">
    <property type="entry name" value="Thiolase-like"/>
</dbReference>
<dbReference type="InterPro" id="IPR029063">
    <property type="entry name" value="SAM-dependent_MTases_sf"/>
</dbReference>
<dbReference type="SMART" id="SM00823">
    <property type="entry name" value="PKS_PP"/>
    <property type="match status" value="1"/>
</dbReference>
<dbReference type="Gene3D" id="3.40.50.720">
    <property type="entry name" value="NAD(P)-binding Rossmann-like Domain"/>
    <property type="match status" value="1"/>
</dbReference>
<dbReference type="Gene3D" id="3.10.129.110">
    <property type="entry name" value="Polyketide synthase dehydratase"/>
    <property type="match status" value="1"/>
</dbReference>
<evidence type="ECO:0000256" key="4">
    <source>
        <dbReference type="ARBA" id="ARBA00022857"/>
    </source>
</evidence>
<dbReference type="InterPro" id="IPR011032">
    <property type="entry name" value="GroES-like_sf"/>
</dbReference>
<dbReference type="InterPro" id="IPR018201">
    <property type="entry name" value="Ketoacyl_synth_AS"/>
</dbReference>
<dbReference type="Gene3D" id="3.40.47.10">
    <property type="match status" value="1"/>
</dbReference>
<dbReference type="CDD" id="cd05195">
    <property type="entry name" value="enoyl_red"/>
    <property type="match status" value="1"/>
</dbReference>
<dbReference type="InterPro" id="IPR049900">
    <property type="entry name" value="PKS_mFAS_DH"/>
</dbReference>
<evidence type="ECO:0000313" key="12">
    <source>
        <dbReference type="EMBL" id="KAK3937139.1"/>
    </source>
</evidence>
<dbReference type="GO" id="GO:0031177">
    <property type="term" value="F:phosphopantetheine binding"/>
    <property type="evidence" value="ECO:0007669"/>
    <property type="project" value="InterPro"/>
</dbReference>
<evidence type="ECO:0000256" key="5">
    <source>
        <dbReference type="ARBA" id="ARBA00023002"/>
    </source>
</evidence>
<dbReference type="SUPFAM" id="SSF47336">
    <property type="entry name" value="ACP-like"/>
    <property type="match status" value="1"/>
</dbReference>
<dbReference type="InterPro" id="IPR042104">
    <property type="entry name" value="PKS_dehydratase_sf"/>
</dbReference>
<dbReference type="PROSITE" id="PS00606">
    <property type="entry name" value="KS3_1"/>
    <property type="match status" value="1"/>
</dbReference>
<keyword evidence="2" id="KW-0597">Phosphoprotein</keyword>
<dbReference type="InterPro" id="IPR020806">
    <property type="entry name" value="PKS_PP-bd"/>
</dbReference>
<feature type="active site" description="Proton acceptor; for dehydratase activity" evidence="8">
    <location>
        <position position="1019"/>
    </location>
</feature>
<dbReference type="FunFam" id="3.40.50.720:FF:000209">
    <property type="entry name" value="Polyketide synthase Pks12"/>
    <property type="match status" value="1"/>
</dbReference>
<dbReference type="PROSITE" id="PS50075">
    <property type="entry name" value="CARRIER"/>
    <property type="match status" value="1"/>
</dbReference>
<evidence type="ECO:0000256" key="1">
    <source>
        <dbReference type="ARBA" id="ARBA00022450"/>
    </source>
</evidence>
<dbReference type="InterPro" id="IPR013154">
    <property type="entry name" value="ADH-like_N"/>
</dbReference>
<sequence length="2633" mass="287830">MHDIAIVGVSFKMPQDAEDEASFWKILETRKNVMTEWPESRLKIESFYDPEGTGRNKLQSRGAHFLKQDPAAFDAPFFSITAKEAAAMDPQHRLTLETAYRAFENAGVPVERLRGTRTAVFAASMSDDYSRMMAKDAETIPKLAITGSALSILPNRVSWYFDLCGPSVHVDTACSSSMVALDLACQSLYNGDADAALVVGANLILGPEGSVLLSNLHFLSTDSVCWSFDHRANGYARGEGVVGLVIKPVSAAVRDGDMIRAVIRSIGSNQDGRSPTMIQPSPDAQERLIRRVYQKAGLGFEKTRFFEAHGTGTPVGDPIEMKAIGRVFRSCRSAKEPLYVGSVKANIGHLEGSSGLAGVVKSMLVLEKGIIPPNALFEKMNPDIDADFYHVTVPTEAVAWPAEGLRRVSVSSYGFGGSNCHAVLDDAFHYIQSRGLVGNHCTAEGPPSLETNSVVLNGTQPHAHAKNGTNQANKAVNGTTNGHTNRHSHTNGGANGGFHPAATCRLLVWAAADEKALKRTVQSYESYYKTHISSSPSKLDQLAFTLAARRSHMLWRTFTVVDGTLDGVDPAKKSLLAAKHTRASTETSLAFVFTGQGAQYAKMGVDLLQYPIFEQTFLQTDNAFRSLGCPWSAIDELHRGDNINKPEYSQPLCTALQIALVELLRSFGVVPGAVVGHSSGEIAAAYAVGALSLASACKVAYYRGQLAGKLGEAAVEKPGAMLSANLPARQVREYLEQMDPSLKAAEAINVACINSPLNSTLSGPEEAVDLVKQQLDKDGIFAQKLNTGVAYHSPYMQTIASEYRDRLGLLEPGASTSTSLLGSSTAIPMVSTVTGQPIPSPKLLSTTQYWVDNMVSAVQFSDALVTLTHGQLKVGMKPISDLIEVGPHPALRRPVQDTLSQAGKQKRQIRYHHVLDRNKSALQSSLELVGQLFCHGHAVAITAANHQQSPTHPFRVDCPEYPFDHSHTYWAESRLSRDYRLREAVPEDTLGARFPDWNPLEPKWRKFLSAETTPWVKDHVITGMTLYPGTGMLVMAVEAVRQMCPENRKIAGYYIKEAHFLNPIVVGPRWEESTETIIQLRPVQKPYEKESVWSDVKITTQANGRWTECFRASIQTHYDEETGTQVDGGMEKRLGDERIAGEFQRAAESCTRDVDRQFFYQRCLDCGVGYGPAFQLLHDIRWDGGEFSIAQVDASPLLKERKTGGPVHPAVLDAAVHLLTTQATKGLSTDMFANVPTQLFDAWMASSGWQFPQTSTLRFLTQCRQRPGAPGLEGSVYILADDGSPLLNMQRMILKPVSTATKISATEDATKTKLLYGIEWKPQLGLLDRAQLHRACDADVFTKDEAAMVKNRQLLDSTLDTVVRKTLKQLSAADRERTPGSLAMYVQWMEQHVSRVSPTLLYAPDADYYLISDEELESRLQQIEQAYPPWEIFTVIARNLKAILVGEINPLQVAFAAEAGLAERFYGDLFESVCDGRFRKLLGLLAHENPGLKILEVGAGTGSMTSHVLSVLGEMETQSGGTRFAQYTYTDISPAFFEKARARFGEFADRMTFTAFDLERAAAEQGVEPGAYDLVIAGSVLHATTNLTATLQNIAKALKPGSGRLLYLEIIAPENVTTNFGFGVLPGWWSCNEEWRSSCPCIDEQQWDRVLKDNGFSGNDLILRDYKGDACRVSNIMVSTLLDEQAQPVKQLGRGRLLLLVPNVQEASHHQVVGVADAIRNHPLLHHREAKVLCLNEVKHAEFADDDILISLLEANAPFLATITDSGFQILKDMIKRVRNWLWVTLAGLDDSQYPDYGLMQGFLRSMRSEHIDKHIITLAVETSPSSQQQTCAEHVAKVFHTAFESASPELEYIVRGGQLTTARLVEEINLNETVRSLLHPQLRREPWQPGPPVKLAVGTPGFLDRLEFVEDASYHAELGPEEVEIEAKAWGLSFRDVFVALGRLEGDDLGYDCAGVVARVGSAVDPAVTGIRVGDRVCGSSLGCMRTYPRALARTVSKMPDALSFEAAASIISPGITAYYSLVDVARLRRGEKILIHSASGSTGQMAVWIAKMLGAEIFATVGFDDKKQLLMELFGIPADHIFYSRNTSFAKGVMRVTRGRGVDVVLNSLSGDGLRASWECMAPYGRFIEIGKADITANASLPMAGFARNVSFAAVDLYHVAQSDQDLACDLLQKTMDLITRGVIHYPSPLHVYPVSEVEQAFRYLQSGKNTGRIIISVNESDVVPKRLLTKSAWRFDPNASYVIAGGLGGLGRGIVRWMVEDKGAKHLILLSRSGLAASSSRAAAQLVADLRARYDDVNIVAPRCDVSSADSLSAVLEDCCCCSGGMPPIKGCINAAMALQDGVFENMTYEQWSLTIRSKVQTSWNLHRLLPQDLDFFVLLSSLAGIYGSIAQSNYAAGCNFQDALARYRTSRGQKAISLDIGWMRNIGIIAENAAYQATRKNAADMGQIEDTELMALLDVYCDPDRRAPQQGLLDKAQLLVGVVTPADLLARGQSPPALALRPLFAGFSRVAGGKVKQQQEGREVDFAALFRQAAAAEDRADIAVRALVVKLARALSIAADDVELTKQLSDYGVDSLMAVELRNWIARDFAANVAVFEIMGGTTIAAIGGLVVEKSEITTTCTSGNLKGK</sequence>
<dbReference type="PANTHER" id="PTHR43775">
    <property type="entry name" value="FATTY ACID SYNTHASE"/>
    <property type="match status" value="1"/>
</dbReference>
<keyword evidence="6" id="KW-0511">Multifunctional enzyme</keyword>
<evidence type="ECO:0000256" key="6">
    <source>
        <dbReference type="ARBA" id="ARBA00023268"/>
    </source>
</evidence>
<dbReference type="GO" id="GO:1901336">
    <property type="term" value="P:lactone biosynthetic process"/>
    <property type="evidence" value="ECO:0007669"/>
    <property type="project" value="UniProtKB-ARBA"/>
</dbReference>
<feature type="domain" description="PKS/mFAS DH" evidence="11">
    <location>
        <begin position="987"/>
        <end position="1303"/>
    </location>
</feature>
<dbReference type="GO" id="GO:0030639">
    <property type="term" value="P:polyketide biosynthetic process"/>
    <property type="evidence" value="ECO:0007669"/>
    <property type="project" value="UniProtKB-ARBA"/>
</dbReference>
<dbReference type="InterPro" id="IPR020807">
    <property type="entry name" value="PKS_DH"/>
</dbReference>
<proteinExistence type="predicted"/>
<accession>A0AAN6N2E9</accession>
<dbReference type="Pfam" id="PF08659">
    <property type="entry name" value="KR"/>
    <property type="match status" value="1"/>
</dbReference>